<protein>
    <submittedName>
        <fullName evidence="1">Putative peptide deformylase 2</fullName>
    </submittedName>
</protein>
<name>A0A0F3N0I2_RICAM</name>
<dbReference type="PROSITE" id="PS51257">
    <property type="entry name" value="PROKAR_LIPOPROTEIN"/>
    <property type="match status" value="1"/>
</dbReference>
<organism evidence="1 2">
    <name type="scientific">Rickettsia amblyommatis str. Ac/Pa</name>
    <dbReference type="NCBI Taxonomy" id="1359164"/>
    <lineage>
        <taxon>Bacteria</taxon>
        <taxon>Pseudomonadati</taxon>
        <taxon>Pseudomonadota</taxon>
        <taxon>Alphaproteobacteria</taxon>
        <taxon>Rickettsiales</taxon>
        <taxon>Rickettsiaceae</taxon>
        <taxon>Rickettsieae</taxon>
        <taxon>Rickettsia</taxon>
        <taxon>spotted fever group</taxon>
    </lineage>
</organism>
<evidence type="ECO:0000313" key="2">
    <source>
        <dbReference type="Proteomes" id="UP000033556"/>
    </source>
</evidence>
<evidence type="ECO:0000313" key="1">
    <source>
        <dbReference type="EMBL" id="KJV61461.1"/>
    </source>
</evidence>
<comment type="caution">
    <text evidence="1">The sequence shown here is derived from an EMBL/GenBank/DDBJ whole genome shotgun (WGS) entry which is preliminary data.</text>
</comment>
<dbReference type="Proteomes" id="UP000033556">
    <property type="component" value="Unassembled WGS sequence"/>
</dbReference>
<dbReference type="PATRIC" id="fig|1359164.3.peg.466"/>
<dbReference type="AlphaFoldDB" id="A0A0F3N0I2"/>
<gene>
    <name evidence="1" type="ORF">APHACPA_0468</name>
</gene>
<proteinExistence type="predicted"/>
<reference evidence="1 2" key="1">
    <citation type="submission" date="2015-01" db="EMBL/GenBank/DDBJ databases">
        <title>Genome Sequencing of Rickettsiales.</title>
        <authorList>
            <person name="Daugherty S.C."/>
            <person name="Su Q."/>
            <person name="Abolude K."/>
            <person name="Beier-Sexton M."/>
            <person name="Carlyon J.A."/>
            <person name="Carter R."/>
            <person name="Day N.P."/>
            <person name="Dumler S.J."/>
            <person name="Dyachenko V."/>
            <person name="Godinez A."/>
            <person name="Kurtti T.J."/>
            <person name="Lichay M."/>
            <person name="Mullins K.E."/>
            <person name="Ott S."/>
            <person name="Pappas-Brown V."/>
            <person name="Paris D.H."/>
            <person name="Patel P."/>
            <person name="Richards A.L."/>
            <person name="Sadzewicz L."/>
            <person name="Sears K."/>
            <person name="Seidman D."/>
            <person name="Sengamalay N."/>
            <person name="Stenos J."/>
            <person name="Tallon L.J."/>
            <person name="Vincent G."/>
            <person name="Fraser C.M."/>
            <person name="Munderloh U."/>
            <person name="Dunning-Hotopp J.C."/>
        </authorList>
    </citation>
    <scope>NUCLEOTIDE SEQUENCE [LARGE SCALE GENOMIC DNA]</scope>
    <source>
        <strain evidence="1 2">Ac/Pa</strain>
    </source>
</reference>
<sequence>MSKLKTALLLTAIIFITGCKSNMKNENNISLPQYVTLNIQTLN</sequence>
<keyword evidence="2" id="KW-1185">Reference proteome</keyword>
<accession>A0A0F3N0I2</accession>
<dbReference type="EMBL" id="LANR01000001">
    <property type="protein sequence ID" value="KJV61461.1"/>
    <property type="molecule type" value="Genomic_DNA"/>
</dbReference>